<keyword evidence="3" id="KW-0472">Membrane</keyword>
<dbReference type="OrthoDB" id="6516201at2759"/>
<keyword evidence="8" id="KW-1185">Reference proteome</keyword>
<evidence type="ECO:0000313" key="8">
    <source>
        <dbReference type="Proteomes" id="UP000006671"/>
    </source>
</evidence>
<keyword evidence="3" id="KW-0812">Transmembrane</keyword>
<organism evidence="8">
    <name type="scientific">Naegleria gruberi</name>
    <name type="common">Amoeba</name>
    <dbReference type="NCBI Taxonomy" id="5762"/>
    <lineage>
        <taxon>Eukaryota</taxon>
        <taxon>Discoba</taxon>
        <taxon>Heterolobosea</taxon>
        <taxon>Tetramitia</taxon>
        <taxon>Eutetramitia</taxon>
        <taxon>Vahlkampfiidae</taxon>
        <taxon>Naegleria</taxon>
    </lineage>
</organism>
<keyword evidence="3" id="KW-1133">Transmembrane helix</keyword>
<keyword evidence="2" id="KW-1015">Disulfide bond</keyword>
<sequence length="729" mass="77288">MSKGFVQLVACLFALLMVITATIATTVNIQDYLPNSEKSLIEQGTSSLDCSSIISSIVSNTTNGGSVNVFFPKGVYSIKSSITLSLATSSLTNEYEITFTGEAFHSSVLNLKGASGRITFQNSDSNKSLRVRLAFLSFINDGDSTGSPMVDLKSVDSSDFNSVYIKNNNPNKVISNLRIMNGNLVKSNGHYKLLVLNGATGHNLVFDTASSVVSTHVYSCDTCLLTLATALDSQSTNLLFDNQSSLNKDSNILWSLPNSHLSYYPGDNDYSKYTYGIRYGGMSKQSSINLIMNGGGFENQRVMIQPSSNSNDLSSADFYSALFMGNLHGSSVMRASNDRNGRMGFYSCRFVNLVYGVSSNPSLPNSKTLMGSSIFYNIEQEKMTFDSMTNVMGTTIGLTLKYNTIAQVSAGASSIDITYESQFDKIPTFFSITPTWDTIYYISKVSTAGLTIQFSSAPSASSYLYVDVSAQRTASCSKGFSGANCSIPVCNGIAADVSGVCNGNGQCLAPDTCSCNGNSWTASSYCKDAICGGLSGASACGGSNRGSCSSPNTCTCINKYYGNSCEKFDCFGVLYSSSKVCSSNGTCVSPDKCSCMNGWLGVNCNETVSNNSNGTINGTIVNNSTNSGNETFVCPAGYGGVNCSAPICFGYLANDTKVCNNGKGICQSPNNCLCLAGWSGVNCATMSVSASSSSTTTTPKTSTRLNDSNRMITGWLIVLLGLFALFSSI</sequence>
<dbReference type="AlphaFoldDB" id="D2VEZ3"/>
<evidence type="ECO:0000259" key="5">
    <source>
        <dbReference type="PROSITE" id="PS00022"/>
    </source>
</evidence>
<evidence type="ECO:0000256" key="4">
    <source>
        <dbReference type="SAM" id="SignalP"/>
    </source>
</evidence>
<dbReference type="eggNOG" id="KOG1217">
    <property type="taxonomic scope" value="Eukaryota"/>
</dbReference>
<accession>D2VEZ3</accession>
<evidence type="ECO:0000259" key="6">
    <source>
        <dbReference type="PROSITE" id="PS01186"/>
    </source>
</evidence>
<dbReference type="STRING" id="5762.D2VEZ3"/>
<feature type="signal peptide" evidence="4">
    <location>
        <begin position="1"/>
        <end position="24"/>
    </location>
</feature>
<dbReference type="KEGG" id="ngr:NAEGRDRAFT_67447"/>
<dbReference type="RefSeq" id="XP_002677334.1">
    <property type="nucleotide sequence ID" value="XM_002677288.1"/>
</dbReference>
<evidence type="ECO:0000313" key="7">
    <source>
        <dbReference type="EMBL" id="EFC44590.1"/>
    </source>
</evidence>
<dbReference type="PROSITE" id="PS00022">
    <property type="entry name" value="EGF_1"/>
    <property type="match status" value="2"/>
</dbReference>
<dbReference type="PROSITE" id="PS01186">
    <property type="entry name" value="EGF_2"/>
    <property type="match status" value="2"/>
</dbReference>
<dbReference type="PANTHER" id="PTHR14949">
    <property type="entry name" value="EGF-LIKE-DOMAIN, MULTIPLE 7, 8"/>
    <property type="match status" value="1"/>
</dbReference>
<keyword evidence="1 4" id="KW-0732">Signal</keyword>
<name>D2VEZ3_NAEGR</name>
<feature type="transmembrane region" description="Helical" evidence="3">
    <location>
        <begin position="711"/>
        <end position="728"/>
    </location>
</feature>
<gene>
    <name evidence="7" type="ORF">NAEGRDRAFT_67447</name>
</gene>
<dbReference type="GeneID" id="8856940"/>
<evidence type="ECO:0000256" key="3">
    <source>
        <dbReference type="SAM" id="Phobius"/>
    </source>
</evidence>
<dbReference type="VEuPathDB" id="AmoebaDB:NAEGRDRAFT_67447"/>
<proteinExistence type="predicted"/>
<dbReference type="InterPro" id="IPR000742">
    <property type="entry name" value="EGF"/>
</dbReference>
<feature type="domain" description="EGF-like" evidence="5 6">
    <location>
        <begin position="593"/>
        <end position="604"/>
    </location>
</feature>
<dbReference type="InterPro" id="IPR050969">
    <property type="entry name" value="Dev_Signal_Modulators"/>
</dbReference>
<protein>
    <submittedName>
        <fullName evidence="7">Predicted protein</fullName>
    </submittedName>
</protein>
<dbReference type="PANTHER" id="PTHR14949:SF56">
    <property type="entry name" value="EGF-LIKE-DOMAIN, MULTIPLE 7"/>
    <property type="match status" value="1"/>
</dbReference>
<dbReference type="Proteomes" id="UP000006671">
    <property type="component" value="Unassembled WGS sequence"/>
</dbReference>
<dbReference type="EMBL" id="GG738867">
    <property type="protein sequence ID" value="EFC44590.1"/>
    <property type="molecule type" value="Genomic_DNA"/>
</dbReference>
<feature type="domain" description="EGF-like" evidence="5 6">
    <location>
        <begin position="672"/>
        <end position="683"/>
    </location>
</feature>
<dbReference type="InParanoid" id="D2VEZ3"/>
<feature type="chain" id="PRO_5003037504" evidence="4">
    <location>
        <begin position="25"/>
        <end position="729"/>
    </location>
</feature>
<evidence type="ECO:0000256" key="2">
    <source>
        <dbReference type="ARBA" id="ARBA00023157"/>
    </source>
</evidence>
<dbReference type="SMART" id="SM00181">
    <property type="entry name" value="EGF"/>
    <property type="match status" value="2"/>
</dbReference>
<reference evidence="7 8" key="1">
    <citation type="journal article" date="2010" name="Cell">
        <title>The genome of Naegleria gruberi illuminates early eukaryotic versatility.</title>
        <authorList>
            <person name="Fritz-Laylin L.K."/>
            <person name="Prochnik S.E."/>
            <person name="Ginger M.L."/>
            <person name="Dacks J.B."/>
            <person name="Carpenter M.L."/>
            <person name="Field M.C."/>
            <person name="Kuo A."/>
            <person name="Paredez A."/>
            <person name="Chapman J."/>
            <person name="Pham J."/>
            <person name="Shu S."/>
            <person name="Neupane R."/>
            <person name="Cipriano M."/>
            <person name="Mancuso J."/>
            <person name="Tu H."/>
            <person name="Salamov A."/>
            <person name="Lindquist E."/>
            <person name="Shapiro H."/>
            <person name="Lucas S."/>
            <person name="Grigoriev I.V."/>
            <person name="Cande W.Z."/>
            <person name="Fulton C."/>
            <person name="Rokhsar D.S."/>
            <person name="Dawson S.C."/>
        </authorList>
    </citation>
    <scope>NUCLEOTIDE SEQUENCE [LARGE SCALE GENOMIC DNA]</scope>
    <source>
        <strain evidence="7 8">NEG-M</strain>
    </source>
</reference>
<evidence type="ECO:0000256" key="1">
    <source>
        <dbReference type="ARBA" id="ARBA00022729"/>
    </source>
</evidence>
<dbReference type="Gene3D" id="2.10.25.10">
    <property type="entry name" value="Laminin"/>
    <property type="match status" value="3"/>
</dbReference>